<organism evidence="1 2">
    <name type="scientific">Pseudomonas veronii 1YdBTEX2</name>
    <dbReference type="NCBI Taxonomy" id="1295141"/>
    <lineage>
        <taxon>Bacteria</taxon>
        <taxon>Pseudomonadati</taxon>
        <taxon>Pseudomonadota</taxon>
        <taxon>Gammaproteobacteria</taxon>
        <taxon>Pseudomonadales</taxon>
        <taxon>Pseudomonadaceae</taxon>
        <taxon>Pseudomonas</taxon>
    </lineage>
</organism>
<name>A0A1D3K230_PSEVE</name>
<evidence type="ECO:0000313" key="1">
    <source>
        <dbReference type="EMBL" id="SBW82373.1"/>
    </source>
</evidence>
<dbReference type="Proteomes" id="UP000245431">
    <property type="component" value="Chromosome PVE_r1"/>
</dbReference>
<evidence type="ECO:0000313" key="2">
    <source>
        <dbReference type="Proteomes" id="UP000245431"/>
    </source>
</evidence>
<proteinExistence type="predicted"/>
<accession>A0A1D3K230</accession>
<dbReference type="EMBL" id="LT599583">
    <property type="protein sequence ID" value="SBW82373.1"/>
    <property type="molecule type" value="Genomic_DNA"/>
</dbReference>
<protein>
    <submittedName>
        <fullName evidence="1">Uncharacterized protein</fullName>
    </submittedName>
</protein>
<gene>
    <name evidence="1" type="ORF">PVE_R1G4491</name>
</gene>
<sequence>MSANVDQNTRPDYDQVLQDIADGGRRGTQRGALRVSVRHLAGRR</sequence>
<dbReference type="AlphaFoldDB" id="A0A1D3K230"/>
<reference evidence="2" key="1">
    <citation type="submission" date="2016-07" db="EMBL/GenBank/DDBJ databases">
        <authorList>
            <person name="Florea S."/>
            <person name="Webb J.S."/>
            <person name="Jaromczyk J."/>
            <person name="Schardl C.L."/>
        </authorList>
    </citation>
    <scope>NUCLEOTIDE SEQUENCE [LARGE SCALE GENOMIC DNA]</scope>
    <source>
        <strain evidence="2">1YdBTEX2</strain>
    </source>
</reference>